<dbReference type="SUPFAM" id="SSF53850">
    <property type="entry name" value="Periplasmic binding protein-like II"/>
    <property type="match status" value="1"/>
</dbReference>
<evidence type="ECO:0000313" key="2">
    <source>
        <dbReference type="Proteomes" id="UP000177777"/>
    </source>
</evidence>
<evidence type="ECO:0000313" key="1">
    <source>
        <dbReference type="EMBL" id="OGI77902.1"/>
    </source>
</evidence>
<protein>
    <recommendedName>
        <fullName evidence="3">ABC transporter substrate-binding protein</fullName>
    </recommendedName>
</protein>
<dbReference type="EMBL" id="MFUE01000008">
    <property type="protein sequence ID" value="OGI77902.1"/>
    <property type="molecule type" value="Genomic_DNA"/>
</dbReference>
<dbReference type="Proteomes" id="UP000177777">
    <property type="component" value="Unassembled WGS sequence"/>
</dbReference>
<dbReference type="PANTHER" id="PTHR43649:SF12">
    <property type="entry name" value="DIACETYLCHITOBIOSE BINDING PROTEIN DASA"/>
    <property type="match status" value="1"/>
</dbReference>
<name>A0A1F6W7X7_9BACT</name>
<evidence type="ECO:0008006" key="3">
    <source>
        <dbReference type="Google" id="ProtNLM"/>
    </source>
</evidence>
<organism evidence="1 2">
    <name type="scientific">Candidatus Nomurabacteria bacterium RIFCSPHIGHO2_02_FULL_41_18</name>
    <dbReference type="NCBI Taxonomy" id="1801754"/>
    <lineage>
        <taxon>Bacteria</taxon>
        <taxon>Candidatus Nomuraibacteriota</taxon>
    </lineage>
</organism>
<gene>
    <name evidence="1" type="ORF">A3D42_00510</name>
</gene>
<proteinExistence type="predicted"/>
<dbReference type="STRING" id="1801754.A3D42_00510"/>
<dbReference type="Gene3D" id="3.40.190.10">
    <property type="entry name" value="Periplasmic binding protein-like II"/>
    <property type="match status" value="1"/>
</dbReference>
<dbReference type="PANTHER" id="PTHR43649">
    <property type="entry name" value="ARABINOSE-BINDING PROTEIN-RELATED"/>
    <property type="match status" value="1"/>
</dbReference>
<dbReference type="InterPro" id="IPR006059">
    <property type="entry name" value="SBP"/>
</dbReference>
<dbReference type="AlphaFoldDB" id="A0A1F6W7X7"/>
<accession>A0A1F6W7X7</accession>
<dbReference type="Pfam" id="PF13416">
    <property type="entry name" value="SBP_bac_8"/>
    <property type="match status" value="1"/>
</dbReference>
<reference evidence="1 2" key="1">
    <citation type="journal article" date="2016" name="Nat. Commun.">
        <title>Thousands of microbial genomes shed light on interconnected biogeochemical processes in an aquifer system.</title>
        <authorList>
            <person name="Anantharaman K."/>
            <person name="Brown C.T."/>
            <person name="Hug L.A."/>
            <person name="Sharon I."/>
            <person name="Castelle C.J."/>
            <person name="Probst A.J."/>
            <person name="Thomas B.C."/>
            <person name="Singh A."/>
            <person name="Wilkins M.J."/>
            <person name="Karaoz U."/>
            <person name="Brodie E.L."/>
            <person name="Williams K.H."/>
            <person name="Hubbard S.S."/>
            <person name="Banfield J.F."/>
        </authorList>
    </citation>
    <scope>NUCLEOTIDE SEQUENCE [LARGE SCALE GENOMIC DNA]</scope>
</reference>
<comment type="caution">
    <text evidence="1">The sequence shown here is derived from an EMBL/GenBank/DDBJ whole genome shotgun (WGS) entry which is preliminary data.</text>
</comment>
<dbReference type="InterPro" id="IPR050490">
    <property type="entry name" value="Bact_solute-bd_prot1"/>
</dbReference>
<sequence length="431" mass="46904">MKNFQIILIAVFIIAAVLGLLVFSGAIPIGEDNQENPAGNLIIWGTFKAEVVNPLLDEFDNANPDLTLSYVEKNPKTFDSDLLEALASGVGPDIFFLPDNLAFHYGNKILVIPYQNYPISSFKKNFAAAGEVFLVSNGILAFPITIDPMVMYYNRSMLDAKGIVYPPSDWDQFVNMAPSLTERSEAGKIIKSAVALGHSSNVFHAKDILSMLFMQTGAKMAIEKEGRLVSDLGLSAGAGYYSPESALIFYTDFADPGKSIYSWNKSFPLSRDYFSTDNLAFYFGYASELSGLINRNPNQNFSVTEVPQIKGSSFKLTSARVTGLAVSAFSKNQNTAFLVASALTGGNFAAGLAANSGVAPARRDLLASKPEDSFSPTFYASALYGRSWLDPSPEDTDDIFRRMIEGVLSGAMRSREAVVDANSKLNLLFTR</sequence>